<dbReference type="InterPro" id="IPR002891">
    <property type="entry name" value="APS"/>
</dbReference>
<dbReference type="SUPFAM" id="SSF88697">
    <property type="entry name" value="PUA domain-like"/>
    <property type="match status" value="1"/>
</dbReference>
<dbReference type="SUPFAM" id="SSF52374">
    <property type="entry name" value="Nucleotidylyl transferase"/>
    <property type="match status" value="1"/>
</dbReference>
<dbReference type="InterPro" id="IPR015947">
    <property type="entry name" value="PUA-like_sf"/>
</dbReference>
<comment type="function">
    <text evidence="8">Catalyzes the synthesis of activated sulfate.</text>
</comment>
<dbReference type="NCBIfam" id="NF003013">
    <property type="entry name" value="PRK03846.1"/>
    <property type="match status" value="1"/>
</dbReference>
<gene>
    <name evidence="9 13" type="primary">sat</name>
    <name evidence="8" type="synonym">cysC</name>
    <name evidence="13" type="ORF">JF922_15895</name>
</gene>
<evidence type="ECO:0000256" key="9">
    <source>
        <dbReference type="HAMAP-Rule" id="MF_00066"/>
    </source>
</evidence>
<feature type="domain" description="APS kinase" evidence="10">
    <location>
        <begin position="3"/>
        <end position="150"/>
    </location>
</feature>
<keyword evidence="4 9" id="KW-0548">Nucleotidyltransferase</keyword>
<dbReference type="InterPro" id="IPR050512">
    <property type="entry name" value="Sulf_AdTrans/APS_kinase"/>
</dbReference>
<accession>A0A934K0Y7</accession>
<comment type="similarity">
    <text evidence="9">Belongs to the sulfate adenylyltransferase family.</text>
</comment>
<name>A0A934K0Y7_9BACT</name>
<evidence type="ECO:0000256" key="6">
    <source>
        <dbReference type="ARBA" id="ARBA00022840"/>
    </source>
</evidence>
<evidence type="ECO:0000256" key="8">
    <source>
        <dbReference type="HAMAP-Rule" id="MF_00065"/>
    </source>
</evidence>
<dbReference type="InterPro" id="IPR025980">
    <property type="entry name" value="ATP-Sase_PUA-like_dom"/>
</dbReference>
<dbReference type="InterPro" id="IPR014729">
    <property type="entry name" value="Rossmann-like_a/b/a_fold"/>
</dbReference>
<dbReference type="Pfam" id="PF14306">
    <property type="entry name" value="PUA_2"/>
    <property type="match status" value="1"/>
</dbReference>
<evidence type="ECO:0000313" key="13">
    <source>
        <dbReference type="EMBL" id="MBJ7599546.1"/>
    </source>
</evidence>
<evidence type="ECO:0000259" key="11">
    <source>
        <dbReference type="Pfam" id="PF01747"/>
    </source>
</evidence>
<comment type="pathway">
    <text evidence="8">Sulfur metabolism; hydrogen sulfide biosynthesis; sulfite from sulfate: step 2/3.</text>
</comment>
<keyword evidence="5 9" id="KW-0547">Nucleotide-binding</keyword>
<comment type="caution">
    <text evidence="13">The sequence shown here is derived from an EMBL/GenBank/DDBJ whole genome shotgun (WGS) entry which is preliminary data.</text>
</comment>
<protein>
    <recommendedName>
        <fullName evidence="8 9">Multifunctional fusion protein</fullName>
    </recommendedName>
    <domain>
        <recommendedName>
            <fullName evidence="8">Adenylyl-sulfate kinase</fullName>
            <ecNumber evidence="8">2.7.1.25</ecNumber>
        </recommendedName>
        <alternativeName>
            <fullName evidence="8">APS kinase</fullName>
        </alternativeName>
        <alternativeName>
            <fullName evidence="8">ATP adenosine-5'-phosphosulfate 3'-phosphotransferase</fullName>
        </alternativeName>
        <alternativeName>
            <fullName evidence="8">Adenosine-5'-phosphosulfate kinase</fullName>
        </alternativeName>
    </domain>
    <domain>
        <recommendedName>
            <fullName evidence="9">Sulfate adenylyltransferase</fullName>
            <ecNumber evidence="9">2.7.7.4</ecNumber>
        </recommendedName>
        <alternativeName>
            <fullName evidence="9">ATP-sulfurylase</fullName>
        </alternativeName>
        <alternativeName>
            <fullName evidence="9">Sulfate adenylate transferase</fullName>
            <shortName evidence="9">SAT</shortName>
        </alternativeName>
    </domain>
</protein>
<dbReference type="GO" id="GO:0004781">
    <property type="term" value="F:sulfate adenylyltransferase (ATP) activity"/>
    <property type="evidence" value="ECO:0007669"/>
    <property type="project" value="UniProtKB-UniRule"/>
</dbReference>
<dbReference type="GO" id="GO:0010134">
    <property type="term" value="P:sulfate assimilation via adenylyl sulfate reduction"/>
    <property type="evidence" value="ECO:0007669"/>
    <property type="project" value="TreeGrafter"/>
</dbReference>
<evidence type="ECO:0000313" key="14">
    <source>
        <dbReference type="Proteomes" id="UP000612893"/>
    </source>
</evidence>
<dbReference type="Gene3D" id="3.40.50.620">
    <property type="entry name" value="HUPs"/>
    <property type="match status" value="1"/>
</dbReference>
<feature type="active site" description="Phosphoserine intermediate" evidence="8">
    <location>
        <position position="84"/>
    </location>
</feature>
<dbReference type="NCBIfam" id="TIGR00339">
    <property type="entry name" value="sopT"/>
    <property type="match status" value="1"/>
</dbReference>
<evidence type="ECO:0000256" key="5">
    <source>
        <dbReference type="ARBA" id="ARBA00022741"/>
    </source>
</evidence>
<dbReference type="GO" id="GO:0070814">
    <property type="term" value="P:hydrogen sulfide biosynthetic process"/>
    <property type="evidence" value="ECO:0007669"/>
    <property type="project" value="UniProtKB-UniRule"/>
</dbReference>
<sequence length="545" mass="59867">MAGFVVWLTGLSGAGKSTIAGRLSEELAARGRTPEILDGDEVRTNLSKGLSFSKEDRDTNIRRIGYVARLLARNGAAVITAAISPYREVRDEIRAQTPGFVEVYVRCSLEELVRRDVKGLYRKALAGELSNFTGVNDPYEQPAHPEVVVDSEVESVEDSVDRVLDALVRLGHLTGAPPERVPRGHELEAAIEEAGHLPGLEVGSREHSDLYLLASRGLAPLDGFMGELDYQAVVADGRLADGSPFTIPVTLRIEDGRSLPDRMALRRDGEPIGIIDVESTFLTQPEFEAEGIYGTSSHEHPGVRLLRSLPARAVAGKVTALKAPSFGFPAQELSPRQVRRIAAERGWRTMVGFQTRNPVHRAHEYLQKVALELVDGLLLHPLVGETKSDDIPAEVRMACYEALLSGYYPAERVLLATNPAWMRYAGPAEAVFHAILRRNYGCTHFIVGRDHAGVGSFYDTYAAHRIFDRYRPGELGIEILRFENSFHCRTCGGMASTRTCPHPAEDRASLSGTRVRELLADGAPLPVEFTRPEVAEVLRRAPVKA</sequence>
<dbReference type="Pfam" id="PF01747">
    <property type="entry name" value="ATP-sulfurylase"/>
    <property type="match status" value="1"/>
</dbReference>
<dbReference type="PANTHER" id="PTHR42700:SF1">
    <property type="entry name" value="SULFATE ADENYLYLTRANSFERASE"/>
    <property type="match status" value="1"/>
</dbReference>
<dbReference type="SUPFAM" id="SSF52540">
    <property type="entry name" value="P-loop containing nucleoside triphosphate hydrolases"/>
    <property type="match status" value="1"/>
</dbReference>
<comment type="pathway">
    <text evidence="2 9">Sulfur metabolism; hydrogen sulfide biosynthesis; sulfite from sulfate: step 1/3.</text>
</comment>
<dbReference type="EMBL" id="JAEKNR010000155">
    <property type="protein sequence ID" value="MBJ7599546.1"/>
    <property type="molecule type" value="Genomic_DNA"/>
</dbReference>
<dbReference type="InterPro" id="IPR020792">
    <property type="entry name" value="SO4_adenylyltransferase_pro"/>
</dbReference>
<keyword evidence="3 9" id="KW-0808">Transferase</keyword>
<keyword evidence="8" id="KW-0597">Phosphoprotein</keyword>
<evidence type="ECO:0000256" key="2">
    <source>
        <dbReference type="ARBA" id="ARBA00005048"/>
    </source>
</evidence>
<dbReference type="GO" id="GO:0019379">
    <property type="term" value="P:sulfate assimilation, phosphoadenylyl sulfate reduction by phosphoadenylyl-sulfate reductase (thioredoxin)"/>
    <property type="evidence" value="ECO:0007669"/>
    <property type="project" value="TreeGrafter"/>
</dbReference>
<dbReference type="InterPro" id="IPR024951">
    <property type="entry name" value="Sulfurylase_cat_dom"/>
</dbReference>
<dbReference type="NCBIfam" id="NF003166">
    <property type="entry name" value="PRK04149.1"/>
    <property type="match status" value="1"/>
</dbReference>
<dbReference type="RefSeq" id="WP_338203071.1">
    <property type="nucleotide sequence ID" value="NZ_JAEKNR010000155.1"/>
</dbReference>
<reference evidence="13" key="1">
    <citation type="submission" date="2020-10" db="EMBL/GenBank/DDBJ databases">
        <title>Ca. Dormibacterota MAGs.</title>
        <authorList>
            <person name="Montgomery K."/>
        </authorList>
    </citation>
    <scope>NUCLEOTIDE SEQUENCE [LARGE SCALE GENOMIC DNA]</scope>
    <source>
        <strain evidence="13">SC8812_S17_10</strain>
    </source>
</reference>
<dbReference type="Pfam" id="PF01583">
    <property type="entry name" value="APS_kinase"/>
    <property type="match status" value="1"/>
</dbReference>
<dbReference type="HAMAP" id="MF_00066">
    <property type="entry name" value="Sulf_adenylyltr"/>
    <property type="match status" value="1"/>
</dbReference>
<evidence type="ECO:0000256" key="1">
    <source>
        <dbReference type="ARBA" id="ARBA00001823"/>
    </source>
</evidence>
<dbReference type="GO" id="GO:0005524">
    <property type="term" value="F:ATP binding"/>
    <property type="evidence" value="ECO:0007669"/>
    <property type="project" value="UniProtKB-UniRule"/>
</dbReference>
<dbReference type="GO" id="GO:0005737">
    <property type="term" value="C:cytoplasm"/>
    <property type="evidence" value="ECO:0007669"/>
    <property type="project" value="TreeGrafter"/>
</dbReference>
<feature type="binding site" evidence="8">
    <location>
        <begin position="10"/>
        <end position="17"/>
    </location>
    <ligand>
        <name>ATP</name>
        <dbReference type="ChEBI" id="CHEBI:30616"/>
    </ligand>
</feature>
<dbReference type="NCBIfam" id="NF002059">
    <property type="entry name" value="PRK00889.1"/>
    <property type="match status" value="1"/>
</dbReference>
<proteinExistence type="inferred from homology"/>
<evidence type="ECO:0000259" key="10">
    <source>
        <dbReference type="Pfam" id="PF01583"/>
    </source>
</evidence>
<dbReference type="CDD" id="cd00517">
    <property type="entry name" value="ATPS"/>
    <property type="match status" value="1"/>
</dbReference>
<dbReference type="Gene3D" id="3.10.400.10">
    <property type="entry name" value="Sulfate adenylyltransferase"/>
    <property type="match status" value="1"/>
</dbReference>
<dbReference type="InterPro" id="IPR002650">
    <property type="entry name" value="Sulphate_adenylyltransferase"/>
</dbReference>
<feature type="domain" description="Sulphate adenylyltransferase catalytic" evidence="11">
    <location>
        <begin position="333"/>
        <end position="540"/>
    </location>
</feature>
<evidence type="ECO:0000256" key="3">
    <source>
        <dbReference type="ARBA" id="ARBA00022679"/>
    </source>
</evidence>
<feature type="domain" description="ATP-sulfurylase PUA-like" evidence="12">
    <location>
        <begin position="179"/>
        <end position="322"/>
    </location>
</feature>
<dbReference type="Proteomes" id="UP000612893">
    <property type="component" value="Unassembled WGS sequence"/>
</dbReference>
<keyword evidence="14" id="KW-1185">Reference proteome</keyword>
<evidence type="ECO:0000256" key="4">
    <source>
        <dbReference type="ARBA" id="ARBA00022695"/>
    </source>
</evidence>
<dbReference type="InterPro" id="IPR059117">
    <property type="entry name" value="APS_kinase_dom"/>
</dbReference>
<dbReference type="Gene3D" id="3.40.50.300">
    <property type="entry name" value="P-loop containing nucleotide triphosphate hydrolases"/>
    <property type="match status" value="1"/>
</dbReference>
<dbReference type="PANTHER" id="PTHR42700">
    <property type="entry name" value="SULFATE ADENYLYLTRANSFERASE"/>
    <property type="match status" value="1"/>
</dbReference>
<dbReference type="NCBIfam" id="NF004041">
    <property type="entry name" value="PRK05541.1"/>
    <property type="match status" value="1"/>
</dbReference>
<keyword evidence="6 9" id="KW-0067">ATP-binding</keyword>
<evidence type="ECO:0000256" key="7">
    <source>
        <dbReference type="ARBA" id="ARBA00049370"/>
    </source>
</evidence>
<evidence type="ECO:0000259" key="12">
    <source>
        <dbReference type="Pfam" id="PF14306"/>
    </source>
</evidence>
<organism evidence="13 14">
    <name type="scientific">Candidatus Nephthysia bennettiae</name>
    <dbReference type="NCBI Taxonomy" id="3127016"/>
    <lineage>
        <taxon>Bacteria</taxon>
        <taxon>Bacillati</taxon>
        <taxon>Candidatus Dormiibacterota</taxon>
        <taxon>Candidatus Dormibacteria</taxon>
        <taxon>Candidatus Dormibacterales</taxon>
        <taxon>Candidatus Dormibacteraceae</taxon>
        <taxon>Candidatus Nephthysia</taxon>
    </lineage>
</organism>
<dbReference type="HAMAP" id="MF_00065">
    <property type="entry name" value="Adenylyl_sulf_kinase"/>
    <property type="match status" value="1"/>
</dbReference>
<comment type="catalytic activity">
    <reaction evidence="1 8">
        <text>adenosine 5'-phosphosulfate + ATP = 3'-phosphoadenylyl sulfate + ADP + H(+)</text>
        <dbReference type="Rhea" id="RHEA:24152"/>
        <dbReference type="ChEBI" id="CHEBI:15378"/>
        <dbReference type="ChEBI" id="CHEBI:30616"/>
        <dbReference type="ChEBI" id="CHEBI:58243"/>
        <dbReference type="ChEBI" id="CHEBI:58339"/>
        <dbReference type="ChEBI" id="CHEBI:456216"/>
        <dbReference type="EC" id="2.7.1.25"/>
    </reaction>
</comment>
<dbReference type="AlphaFoldDB" id="A0A934K0Y7"/>
<keyword evidence="8" id="KW-0418">Kinase</keyword>
<dbReference type="InterPro" id="IPR027417">
    <property type="entry name" value="P-loop_NTPase"/>
</dbReference>
<dbReference type="CDD" id="cd02027">
    <property type="entry name" value="APSK"/>
    <property type="match status" value="1"/>
</dbReference>
<dbReference type="EC" id="2.7.7.4" evidence="9"/>
<comment type="catalytic activity">
    <reaction evidence="7 9">
        <text>sulfate + ATP + H(+) = adenosine 5'-phosphosulfate + diphosphate</text>
        <dbReference type="Rhea" id="RHEA:18133"/>
        <dbReference type="ChEBI" id="CHEBI:15378"/>
        <dbReference type="ChEBI" id="CHEBI:16189"/>
        <dbReference type="ChEBI" id="CHEBI:30616"/>
        <dbReference type="ChEBI" id="CHEBI:33019"/>
        <dbReference type="ChEBI" id="CHEBI:58243"/>
        <dbReference type="EC" id="2.7.7.4"/>
    </reaction>
</comment>
<dbReference type="GO" id="GO:0004020">
    <property type="term" value="F:adenylylsulfate kinase activity"/>
    <property type="evidence" value="ECO:0007669"/>
    <property type="project" value="UniProtKB-UniRule"/>
</dbReference>
<dbReference type="NCBIfam" id="TIGR00455">
    <property type="entry name" value="apsK"/>
    <property type="match status" value="1"/>
</dbReference>
<dbReference type="EC" id="2.7.1.25" evidence="8"/>
<comment type="similarity">
    <text evidence="8">Belongs to the APS kinase family.</text>
</comment>